<evidence type="ECO:0000256" key="5">
    <source>
        <dbReference type="ARBA" id="ARBA00022989"/>
    </source>
</evidence>
<keyword evidence="4" id="KW-0732">Signal</keyword>
<keyword evidence="12" id="KW-1185">Reference proteome</keyword>
<evidence type="ECO:0000256" key="2">
    <source>
        <dbReference type="ARBA" id="ARBA00007104"/>
    </source>
</evidence>
<evidence type="ECO:0000256" key="4">
    <source>
        <dbReference type="ARBA" id="ARBA00022729"/>
    </source>
</evidence>
<dbReference type="EMBL" id="KI536799">
    <property type="protein sequence ID" value="ESR47400.1"/>
    <property type="molecule type" value="Genomic_DNA"/>
</dbReference>
<organism evidence="11 12">
    <name type="scientific">Citrus clementina</name>
    <name type="common">Clementine</name>
    <name type="synonym">Citrus deliciosa x Citrus sinensis</name>
    <dbReference type="NCBI Taxonomy" id="85681"/>
    <lineage>
        <taxon>Eukaryota</taxon>
        <taxon>Viridiplantae</taxon>
        <taxon>Streptophyta</taxon>
        <taxon>Embryophyta</taxon>
        <taxon>Tracheophyta</taxon>
        <taxon>Spermatophyta</taxon>
        <taxon>Magnoliopsida</taxon>
        <taxon>eudicotyledons</taxon>
        <taxon>Gunneridae</taxon>
        <taxon>Pentapetalae</taxon>
        <taxon>rosids</taxon>
        <taxon>malvids</taxon>
        <taxon>Sapindales</taxon>
        <taxon>Rutaceae</taxon>
        <taxon>Aurantioideae</taxon>
        <taxon>Citrus</taxon>
    </lineage>
</organism>
<evidence type="ECO:0000256" key="7">
    <source>
        <dbReference type="ARBA" id="ARBA00023136"/>
    </source>
</evidence>
<dbReference type="GO" id="GO:0016020">
    <property type="term" value="C:membrane"/>
    <property type="evidence" value="ECO:0007669"/>
    <property type="project" value="UniProtKB-SubCell"/>
</dbReference>
<evidence type="ECO:0000256" key="9">
    <source>
        <dbReference type="SAM" id="Phobius"/>
    </source>
</evidence>
<dbReference type="Proteomes" id="UP000030687">
    <property type="component" value="Unassembled WGS sequence"/>
</dbReference>
<evidence type="ECO:0000313" key="11">
    <source>
        <dbReference type="EMBL" id="ESR47400.1"/>
    </source>
</evidence>
<keyword evidence="3 9" id="KW-0812">Transmembrane</keyword>
<keyword evidence="7 9" id="KW-0472">Membrane</keyword>
<reference evidence="11 12" key="1">
    <citation type="submission" date="2013-10" db="EMBL/GenBank/DDBJ databases">
        <authorList>
            <consortium name="International Citrus Genome Consortium"/>
            <person name="Jenkins J."/>
            <person name="Schmutz J."/>
            <person name="Prochnik S."/>
            <person name="Rokhsar D."/>
            <person name="Gmitter F."/>
            <person name="Ollitrault P."/>
            <person name="Machado M."/>
            <person name="Talon M."/>
            <person name="Wincker P."/>
            <person name="Jaillon O."/>
            <person name="Morgante M."/>
        </authorList>
    </citation>
    <scope>NUCLEOTIDE SEQUENCE</scope>
    <source>
        <strain evidence="12">cv. Clemenules</strain>
    </source>
</reference>
<comment type="subcellular location">
    <subcellularLocation>
        <location evidence="1">Membrane</location>
        <topology evidence="1">Single-pass type I membrane protein</topology>
    </subcellularLocation>
</comment>
<gene>
    <name evidence="11" type="ORF">CICLE_v10001035mg</name>
</gene>
<evidence type="ECO:0000256" key="3">
    <source>
        <dbReference type="ARBA" id="ARBA00022692"/>
    </source>
</evidence>
<dbReference type="Pfam" id="PF01105">
    <property type="entry name" value="EMP24_GP25L"/>
    <property type="match status" value="1"/>
</dbReference>
<dbReference type="Gramene" id="ESR47400">
    <property type="protein sequence ID" value="ESR47400"/>
    <property type="gene ID" value="CICLE_v10001035mg"/>
</dbReference>
<feature type="transmembrane region" description="Helical" evidence="9">
    <location>
        <begin position="264"/>
        <end position="288"/>
    </location>
</feature>
<evidence type="ECO:0000256" key="1">
    <source>
        <dbReference type="ARBA" id="ARBA00004479"/>
    </source>
</evidence>
<dbReference type="eggNOG" id="KOG1691">
    <property type="taxonomic scope" value="Eukaryota"/>
</dbReference>
<proteinExistence type="inferred from homology"/>
<feature type="domain" description="GOLD" evidence="10">
    <location>
        <begin position="295"/>
        <end position="408"/>
    </location>
</feature>
<sequence>MPRRTFSSNYQVPRRPVRVKDPKIIVRRSLSFVHNKPNIQFPKLVRLNELRHPVKPSDFLVGHAGHVDGTDWLEVFDQYQVADGFEVLDGDALVVLGPTGKYLAGFRGVEGGEGRVGPFVWLGGDGVEVGVQEDRRERRLGFGWAVLNRRYCLKRVMGSRSSCDFPDEVKEKRIAAASIRSIWRPAAMEVTVDCNRVDCDTVAKNSTSGKLDQITRPLRVLLTPLLDFYNQNQQQEQISSKTKDKSHSGTSMGETLISLDRATVLPLILLLCLACYICVVPVTEAIWLQIPSSGTKCVSEEINSNVVVLADYYVIDEAHPEHPPTVSAKVTSPYGNNLHHNENVTHGQFAFTTTEAGNYMACFWLGSNPQKVADATLGLDWRIGFSAKDWESVAKKDKIEGVELHLKRLEAQVQSIHENLLFLKHREAEMREVSEVTNSRVAWLSILSLGVCIAVSSLQLWYLTRYFQKKKLI</sequence>
<evidence type="ECO:0000313" key="12">
    <source>
        <dbReference type="Proteomes" id="UP000030687"/>
    </source>
</evidence>
<dbReference type="PANTHER" id="PTHR22811">
    <property type="entry name" value="TRANSMEMBRANE EMP24 DOMAIN-CONTAINING PROTEIN"/>
    <property type="match status" value="1"/>
</dbReference>
<evidence type="ECO:0000256" key="8">
    <source>
        <dbReference type="SAM" id="Coils"/>
    </source>
</evidence>
<keyword evidence="6 8" id="KW-0175">Coiled coil</keyword>
<dbReference type="STRING" id="85681.V4T7E9"/>
<feature type="coiled-coil region" evidence="8">
    <location>
        <begin position="399"/>
        <end position="426"/>
    </location>
</feature>
<feature type="transmembrane region" description="Helical" evidence="9">
    <location>
        <begin position="441"/>
        <end position="463"/>
    </location>
</feature>
<evidence type="ECO:0000259" key="10">
    <source>
        <dbReference type="PROSITE" id="PS50866"/>
    </source>
</evidence>
<dbReference type="InterPro" id="IPR009038">
    <property type="entry name" value="GOLD_dom"/>
</dbReference>
<dbReference type="InterPro" id="IPR015720">
    <property type="entry name" value="Emp24-like"/>
</dbReference>
<keyword evidence="5 9" id="KW-1133">Transmembrane helix</keyword>
<dbReference type="PROSITE" id="PS50866">
    <property type="entry name" value="GOLD"/>
    <property type="match status" value="1"/>
</dbReference>
<dbReference type="AlphaFoldDB" id="V4T7E9"/>
<name>V4T7E9_CITCL</name>
<comment type="similarity">
    <text evidence="2">Belongs to the EMP24/GP25L family.</text>
</comment>
<protein>
    <recommendedName>
        <fullName evidence="10">GOLD domain-containing protein</fullName>
    </recommendedName>
</protein>
<evidence type="ECO:0000256" key="6">
    <source>
        <dbReference type="ARBA" id="ARBA00023054"/>
    </source>
</evidence>
<dbReference type="InParanoid" id="V4T7E9"/>
<accession>V4T7E9</accession>
<dbReference type="SMART" id="SM01190">
    <property type="entry name" value="EMP24_GP25L"/>
    <property type="match status" value="1"/>
</dbReference>